<evidence type="ECO:0000313" key="1">
    <source>
        <dbReference type="EMBL" id="MFE3871966.1"/>
    </source>
</evidence>
<protein>
    <submittedName>
        <fullName evidence="1">Protoporphyrinogen/coproporphyrinogen oxidase</fullName>
    </submittedName>
</protein>
<dbReference type="Pfam" id="PF13450">
    <property type="entry name" value="NAD_binding_8"/>
    <property type="match status" value="1"/>
</dbReference>
<sequence>MKNVVVIGSGISGLSISRMLKEVCKIEILEKDKSFGGLIKCERIGGNLFHRVGGHVFNSRNQIVLDWFWSHFDKEKEFIKAKRNAKILMNSNLIGYPIENYISQLPEPQLKAIVNELLDKLSNDKTNVENYSNFKDFLIGNFGEELYKIYFGPYNTKLWNTDLASVPLEWLDGKLPMPKLREVLLSNILKSEESNMVHSSFYYPCRDGSQFIVNRLSEDLSINCSYNVKSIEVISSNLLSINDGDKIVDSIVYCGDVRQLHKIIKIDDSALNQAMTNVANLISNGTSNVLCETDENDISWLYLPEDKFKAHRIIYTGNFSDTNNEGTSRKTCVVEFSGKQDQLDMINELKLLPGNLAPLSFNYEANSYIIQNQNTRKDIAILKSLLKSYGIFLLGRFAEWEYYNMDKCIEAAMELKESNFFSK</sequence>
<proteinExistence type="predicted"/>
<dbReference type="PANTHER" id="PTHR21197">
    <property type="entry name" value="UDP-GALACTOPYRANOSE MUTASE"/>
    <property type="match status" value="1"/>
</dbReference>
<dbReference type="RefSeq" id="WP_379852295.1">
    <property type="nucleotide sequence ID" value="NZ_JBHZPY010000010.1"/>
</dbReference>
<reference evidence="1 2" key="1">
    <citation type="submission" date="2024-06" db="EMBL/GenBank/DDBJ databases">
        <title>Flavobacterium spp. isolated from glacier.</title>
        <authorList>
            <person name="Han D."/>
        </authorList>
    </citation>
    <scope>NUCLEOTIDE SEQUENCE [LARGE SCALE GENOMIC DNA]</scope>
    <source>
        <strain evidence="1 2">ZS1P70</strain>
    </source>
</reference>
<name>A0ABW6I6R9_9FLAO</name>
<dbReference type="SUPFAM" id="SSF51971">
    <property type="entry name" value="Nucleotide-binding domain"/>
    <property type="match status" value="1"/>
</dbReference>
<gene>
    <name evidence="1" type="ORF">ACFX5F_12115</name>
</gene>
<dbReference type="Gene3D" id="3.50.50.60">
    <property type="entry name" value="FAD/NAD(P)-binding domain"/>
    <property type="match status" value="1"/>
</dbReference>
<dbReference type="EMBL" id="JBHZPY010000010">
    <property type="protein sequence ID" value="MFE3871966.1"/>
    <property type="molecule type" value="Genomic_DNA"/>
</dbReference>
<evidence type="ECO:0000313" key="2">
    <source>
        <dbReference type="Proteomes" id="UP001600107"/>
    </source>
</evidence>
<accession>A0ABW6I6R9</accession>
<organism evidence="1 2">
    <name type="scientific">Flavobacterium zhoui</name>
    <dbReference type="NCBI Taxonomy" id="3230414"/>
    <lineage>
        <taxon>Bacteria</taxon>
        <taxon>Pseudomonadati</taxon>
        <taxon>Bacteroidota</taxon>
        <taxon>Flavobacteriia</taxon>
        <taxon>Flavobacteriales</taxon>
        <taxon>Flavobacteriaceae</taxon>
        <taxon>Flavobacterium</taxon>
    </lineage>
</organism>
<dbReference type="PANTHER" id="PTHR21197:SF0">
    <property type="entry name" value="UDP-GALACTOPYRANOSE MUTASE"/>
    <property type="match status" value="1"/>
</dbReference>
<comment type="caution">
    <text evidence="1">The sequence shown here is derived from an EMBL/GenBank/DDBJ whole genome shotgun (WGS) entry which is preliminary data.</text>
</comment>
<dbReference type="InterPro" id="IPR036188">
    <property type="entry name" value="FAD/NAD-bd_sf"/>
</dbReference>
<keyword evidence="2" id="KW-1185">Reference proteome</keyword>
<dbReference type="Proteomes" id="UP001600107">
    <property type="component" value="Unassembled WGS sequence"/>
</dbReference>